<evidence type="ECO:0000313" key="1">
    <source>
        <dbReference type="EMBL" id="KQK11499.1"/>
    </source>
</evidence>
<sequence length="490" mass="55496">MARIKMEAALETSGKWQITDVSLLHWRKKLKCAARDCNDAARRCRKLSEEEDEKEHLGRQSSFPRRIAHATSALVSSFVGSNNNNDHCSAGHNVIAAVRKFERLADGASEFMRFVHLGGMPRWPHLFFDPLIGHMFSGESLMYEASHPGGQYHCFGIGPMCFKDRGLEALLSFTYQDCKVPKNNVRLGFILRLSESTDIIGTIVKCLQLVTPHFKSMADVAIKEITQLPTQDFACVPAEVANAQMEQWNPGLWNHVHKSLTGWYRQDPLCCQGYEHKGNESSCGGGSSNDIENYLRLSSIFPEPVCLVFLQRHISLSEYNNLVVPVSSSTSSVGYDDTFASLDNSPLLKLGFLFLPHDSLEEDPKYAVKAGYAIEAIDEEKHQHLTHMFLPQVVDYLYHNVKATTYQICWRSNHGSAHLWMEKIKMVRAHRSMKGRNTKKVLHPMLQGPLIRKVRWKETARDFLKLWVVRSSEKLQSSISAYIGEKKAIG</sequence>
<dbReference type="PANTHER" id="PTHR33377:SF11">
    <property type="entry name" value="OS04G0105900 PROTEIN"/>
    <property type="match status" value="1"/>
</dbReference>
<dbReference type="OrthoDB" id="584137at2759"/>
<dbReference type="AlphaFoldDB" id="A0A0Q3J0K5"/>
<name>A0A0Q3J0K5_BRADI</name>
<gene>
    <name evidence="1" type="ORF">BRADI_2g60540v3</name>
</gene>
<evidence type="ECO:0000313" key="2">
    <source>
        <dbReference type="EnsemblPlants" id="KQK11499"/>
    </source>
</evidence>
<protein>
    <submittedName>
        <fullName evidence="1 2">Uncharacterized protein</fullName>
    </submittedName>
</protein>
<dbReference type="InParanoid" id="A0A0Q3J0K5"/>
<dbReference type="EnsemblPlants" id="KQK11499">
    <property type="protein sequence ID" value="KQK11499"/>
    <property type="gene ID" value="BRADI_2g60540v3"/>
</dbReference>
<dbReference type="SMART" id="SM01157">
    <property type="entry name" value="DUF1719"/>
    <property type="match status" value="1"/>
</dbReference>
<keyword evidence="3" id="KW-1185">Reference proteome</keyword>
<evidence type="ECO:0000313" key="3">
    <source>
        <dbReference type="Proteomes" id="UP000008810"/>
    </source>
</evidence>
<reference evidence="1" key="2">
    <citation type="submission" date="2017-06" db="EMBL/GenBank/DDBJ databases">
        <title>WGS assembly of Brachypodium distachyon.</title>
        <authorList>
            <consortium name="The International Brachypodium Initiative"/>
            <person name="Lucas S."/>
            <person name="Harmon-Smith M."/>
            <person name="Lail K."/>
            <person name="Tice H."/>
            <person name="Grimwood J."/>
            <person name="Bruce D."/>
            <person name="Barry K."/>
            <person name="Shu S."/>
            <person name="Lindquist E."/>
            <person name="Wang M."/>
            <person name="Pitluck S."/>
            <person name="Vogel J.P."/>
            <person name="Garvin D.F."/>
            <person name="Mockler T.C."/>
            <person name="Schmutz J."/>
            <person name="Rokhsar D."/>
            <person name="Bevan M.W."/>
        </authorList>
    </citation>
    <scope>NUCLEOTIDE SEQUENCE</scope>
    <source>
        <strain evidence="1">Bd21</strain>
    </source>
</reference>
<dbReference type="Pfam" id="PF08224">
    <property type="entry name" value="DUF1719"/>
    <property type="match status" value="1"/>
</dbReference>
<dbReference type="FunCoup" id="A0A0Q3J0K5">
    <property type="interactions" value="315"/>
</dbReference>
<reference evidence="2" key="3">
    <citation type="submission" date="2018-08" db="UniProtKB">
        <authorList>
            <consortium name="EnsemblPlants"/>
        </authorList>
    </citation>
    <scope>IDENTIFICATION</scope>
    <source>
        <strain evidence="2">cv. Bd21</strain>
    </source>
</reference>
<dbReference type="PANTHER" id="PTHR33377">
    <property type="entry name" value="OS10G0134700 PROTEIN-RELATED"/>
    <property type="match status" value="1"/>
</dbReference>
<organism evidence="1">
    <name type="scientific">Brachypodium distachyon</name>
    <name type="common">Purple false brome</name>
    <name type="synonym">Trachynia distachya</name>
    <dbReference type="NCBI Taxonomy" id="15368"/>
    <lineage>
        <taxon>Eukaryota</taxon>
        <taxon>Viridiplantae</taxon>
        <taxon>Streptophyta</taxon>
        <taxon>Embryophyta</taxon>
        <taxon>Tracheophyta</taxon>
        <taxon>Spermatophyta</taxon>
        <taxon>Magnoliopsida</taxon>
        <taxon>Liliopsida</taxon>
        <taxon>Poales</taxon>
        <taxon>Poaceae</taxon>
        <taxon>BOP clade</taxon>
        <taxon>Pooideae</taxon>
        <taxon>Stipodae</taxon>
        <taxon>Brachypodieae</taxon>
        <taxon>Brachypodium</taxon>
    </lineage>
</organism>
<reference evidence="1 2" key="1">
    <citation type="journal article" date="2010" name="Nature">
        <title>Genome sequencing and analysis of the model grass Brachypodium distachyon.</title>
        <authorList>
            <consortium name="International Brachypodium Initiative"/>
        </authorList>
    </citation>
    <scope>NUCLEOTIDE SEQUENCE [LARGE SCALE GENOMIC DNA]</scope>
    <source>
        <strain evidence="1 2">Bd21</strain>
    </source>
</reference>
<accession>A0A0Q3J0K5</accession>
<proteinExistence type="predicted"/>
<dbReference type="EMBL" id="CM000881">
    <property type="protein sequence ID" value="KQK11499.1"/>
    <property type="molecule type" value="Genomic_DNA"/>
</dbReference>
<dbReference type="InterPro" id="IPR013181">
    <property type="entry name" value="DUF1719"/>
</dbReference>
<dbReference type="Proteomes" id="UP000008810">
    <property type="component" value="Chromosome 2"/>
</dbReference>
<dbReference type="Gramene" id="KQK11499">
    <property type="protein sequence ID" value="KQK11499"/>
    <property type="gene ID" value="BRADI_2g60540v3"/>
</dbReference>